<evidence type="ECO:0000256" key="1">
    <source>
        <dbReference type="SAM" id="SignalP"/>
    </source>
</evidence>
<evidence type="ECO:0000313" key="2">
    <source>
        <dbReference type="EMBL" id="MBW75962.1"/>
    </source>
</evidence>
<proteinExistence type="predicted"/>
<name>A0A2M4DEE1_ANODA</name>
<accession>A0A2M4DEE1</accession>
<keyword evidence="1" id="KW-0732">Signal</keyword>
<feature type="chain" id="PRO_5014753370" evidence="1">
    <location>
        <begin position="18"/>
        <end position="76"/>
    </location>
</feature>
<dbReference type="AlphaFoldDB" id="A0A2M4DEE1"/>
<dbReference type="EMBL" id="GGFL01011784">
    <property type="protein sequence ID" value="MBW75962.1"/>
    <property type="molecule type" value="Transcribed_RNA"/>
</dbReference>
<organism evidence="2">
    <name type="scientific">Anopheles darlingi</name>
    <name type="common">Mosquito</name>
    <dbReference type="NCBI Taxonomy" id="43151"/>
    <lineage>
        <taxon>Eukaryota</taxon>
        <taxon>Metazoa</taxon>
        <taxon>Ecdysozoa</taxon>
        <taxon>Arthropoda</taxon>
        <taxon>Hexapoda</taxon>
        <taxon>Insecta</taxon>
        <taxon>Pterygota</taxon>
        <taxon>Neoptera</taxon>
        <taxon>Endopterygota</taxon>
        <taxon>Diptera</taxon>
        <taxon>Nematocera</taxon>
        <taxon>Culicoidea</taxon>
        <taxon>Culicidae</taxon>
        <taxon>Anophelinae</taxon>
        <taxon>Anopheles</taxon>
    </lineage>
</organism>
<protein>
    <submittedName>
        <fullName evidence="2">Putative secreted protein</fullName>
    </submittedName>
</protein>
<sequence>MRLMAVLLVFCVSKMQNRHCCCVVYVVRSDRHLLNATNHQLRQNPGPTMVPMVMIFTSHLIFHLTLHFQRVALRHG</sequence>
<feature type="signal peptide" evidence="1">
    <location>
        <begin position="1"/>
        <end position="17"/>
    </location>
</feature>
<reference evidence="2" key="1">
    <citation type="submission" date="2018-01" db="EMBL/GenBank/DDBJ databases">
        <title>An insight into the sialome of Amazonian anophelines.</title>
        <authorList>
            <person name="Ribeiro J.M."/>
            <person name="Scarpassa V."/>
            <person name="Calvo E."/>
        </authorList>
    </citation>
    <scope>NUCLEOTIDE SEQUENCE</scope>
</reference>